<dbReference type="GO" id="GO:0008270">
    <property type="term" value="F:zinc ion binding"/>
    <property type="evidence" value="ECO:0007669"/>
    <property type="project" value="UniProtKB-KW"/>
</dbReference>
<feature type="region of interest" description="Disordered" evidence="17">
    <location>
        <begin position="318"/>
        <end position="388"/>
    </location>
</feature>
<dbReference type="GO" id="GO:0005737">
    <property type="term" value="C:cytoplasm"/>
    <property type="evidence" value="ECO:0007669"/>
    <property type="project" value="UniProtKB-SubCell"/>
</dbReference>
<comment type="subcellular location">
    <subcellularLocation>
        <location evidence="2">Cytoplasm</location>
    </subcellularLocation>
    <subcellularLocation>
        <location evidence="1 16">Nucleus</location>
    </subcellularLocation>
</comment>
<dbReference type="Pfam" id="PF11928">
    <property type="entry name" value="DUF3446"/>
    <property type="match status" value="1"/>
</dbReference>
<dbReference type="InterPro" id="IPR021839">
    <property type="entry name" value="EGR1_C"/>
</dbReference>
<evidence type="ECO:0000256" key="4">
    <source>
        <dbReference type="ARBA" id="ARBA00022490"/>
    </source>
</evidence>
<evidence type="ECO:0000256" key="10">
    <source>
        <dbReference type="ARBA" id="ARBA00023108"/>
    </source>
</evidence>
<evidence type="ECO:0000259" key="18">
    <source>
        <dbReference type="PROSITE" id="PS50157"/>
    </source>
</evidence>
<keyword evidence="7 15" id="KW-0863">Zinc-finger</keyword>
<evidence type="ECO:0000256" key="7">
    <source>
        <dbReference type="ARBA" id="ARBA00022771"/>
    </source>
</evidence>
<evidence type="ECO:0000256" key="12">
    <source>
        <dbReference type="ARBA" id="ARBA00023159"/>
    </source>
</evidence>
<keyword evidence="4" id="KW-0963">Cytoplasm</keyword>
<feature type="region of interest" description="Disordered" evidence="17">
    <location>
        <begin position="558"/>
        <end position="601"/>
    </location>
</feature>
<feature type="region of interest" description="Disordered" evidence="17">
    <location>
        <begin position="467"/>
        <end position="488"/>
    </location>
</feature>
<dbReference type="AlphaFoldDB" id="A0A8B9ME45"/>
<evidence type="ECO:0000256" key="5">
    <source>
        <dbReference type="ARBA" id="ARBA00022723"/>
    </source>
</evidence>
<feature type="compositionally biased region" description="Low complexity" evidence="17">
    <location>
        <begin position="133"/>
        <end position="154"/>
    </location>
</feature>
<dbReference type="SMART" id="SM00355">
    <property type="entry name" value="ZnF_C2H2"/>
    <property type="match status" value="3"/>
</dbReference>
<sequence>MESAARASGGLAGAGGGAGTPRPGAGGAAAALPTAGGQARHGRGAPSPGRAGAPTARLSPVPGADARRGPPARIHIRASCSPYMAMYVRAGAGCGRWDPIYRGGSGAGGEPSASSGQSRGEPRAGGRGSRALPAGSAGATAAQGTQQATAASPQPGRPPGPRRQRHQPSEPEPGALMAAAKAEMQLLPPLQMSDPFGAFPHSPPAMDTHYPKLEEMMLLGGGGPQFLAPPGAPESAGFGAAGEPGEQHFEHLAADTFPEISLNNEKTLPETSYPNQTTRLPPITYTGRFSLEPAPNSSNTLWPEPLFSLVSGLVGMANAPPTSTPSSSSPSSSSQSPPLSCSVQASENSPIYSAAPTFPNSSSDIFPEPQTQSFPNPSGPPIQYPPPAYPAAKTNFQVPMIPDYLFPQQQGELSLVPADQKPFPTLETRAQQPSLTPLSTIKAFATQTGSQELKTLNTNYQSQLIKPSRMRKYPNRPSKTPPHERPYACPVESCDRRFSRSDELTRHIRIHTGQKPFQCRICMRNFSRSDHLTTHIRTHTGEKPFACDICGRKFARSDERKRHTKIHLRQKDKKVEKAAPVSTASPVPAYSSSVTTSYPSSIATTYPSPVRTVYSSPAPSSYPSPAHTTFPSPSIATTYSSGTATFQTQVATSFSSPGVTNNFSSQVTSALSDMTSAFSPRTIEIC</sequence>
<evidence type="ECO:0000256" key="8">
    <source>
        <dbReference type="ARBA" id="ARBA00022833"/>
    </source>
</evidence>
<name>A0A8B9ME45_9AVES</name>
<evidence type="ECO:0000256" key="17">
    <source>
        <dbReference type="SAM" id="MobiDB-lite"/>
    </source>
</evidence>
<dbReference type="PANTHER" id="PTHR23235:SF42">
    <property type="entry name" value="EARLY GROWTH RESPONSE PROTEIN 1"/>
    <property type="match status" value="1"/>
</dbReference>
<dbReference type="Pfam" id="PF00096">
    <property type="entry name" value="zf-C2H2"/>
    <property type="match status" value="3"/>
</dbReference>
<keyword evidence="8 16" id="KW-0862">Zinc</keyword>
<reference evidence="19" key="2">
    <citation type="submission" date="2025-09" db="UniProtKB">
        <authorList>
            <consortium name="Ensembl"/>
        </authorList>
    </citation>
    <scope>IDENTIFICATION</scope>
</reference>
<keyword evidence="5 16" id="KW-0479">Metal-binding</keyword>
<keyword evidence="12 16" id="KW-0010">Activator</keyword>
<feature type="compositionally biased region" description="Low complexity" evidence="17">
    <location>
        <begin position="578"/>
        <end position="601"/>
    </location>
</feature>
<feature type="region of interest" description="Disordered" evidence="17">
    <location>
        <begin position="105"/>
        <end position="172"/>
    </location>
</feature>
<comment type="similarity">
    <text evidence="3 16">Belongs to the EGR C2H2-type zinc-finger protein family.</text>
</comment>
<evidence type="ECO:0000256" key="14">
    <source>
        <dbReference type="ARBA" id="ARBA00023242"/>
    </source>
</evidence>
<keyword evidence="9 16" id="KW-0805">Transcription regulation</keyword>
<keyword evidence="10" id="KW-0090">Biological rhythms</keyword>
<dbReference type="FunFam" id="3.30.160.60:FF:000324">
    <property type="entry name" value="Early growth response protein 4"/>
    <property type="match status" value="1"/>
</dbReference>
<feature type="domain" description="C2H2-type" evidence="18">
    <location>
        <begin position="517"/>
        <end position="544"/>
    </location>
</feature>
<evidence type="ECO:0000256" key="3">
    <source>
        <dbReference type="ARBA" id="ARBA00005682"/>
    </source>
</evidence>
<dbReference type="Proteomes" id="UP000694541">
    <property type="component" value="Unplaced"/>
</dbReference>
<evidence type="ECO:0000256" key="11">
    <source>
        <dbReference type="ARBA" id="ARBA00023125"/>
    </source>
</evidence>
<feature type="compositionally biased region" description="Gly residues" evidence="17">
    <location>
        <begin position="10"/>
        <end position="27"/>
    </location>
</feature>
<feature type="domain" description="C2H2-type" evidence="18">
    <location>
        <begin position="487"/>
        <end position="516"/>
    </location>
</feature>
<evidence type="ECO:0000313" key="19">
    <source>
        <dbReference type="Ensembl" id="ENSANIP00000006291.1"/>
    </source>
</evidence>
<dbReference type="PROSITE" id="PS50157">
    <property type="entry name" value="ZINC_FINGER_C2H2_2"/>
    <property type="match status" value="3"/>
</dbReference>
<dbReference type="InterPro" id="IPR036236">
    <property type="entry name" value="Znf_C2H2_sf"/>
</dbReference>
<accession>A0A8B9ME45</accession>
<dbReference type="GO" id="GO:0048511">
    <property type="term" value="P:rhythmic process"/>
    <property type="evidence" value="ECO:0007669"/>
    <property type="project" value="UniProtKB-KW"/>
</dbReference>
<organism evidence="19 20">
    <name type="scientific">Accipiter nisus</name>
    <name type="common">Eurasian sparrowhawk</name>
    <dbReference type="NCBI Taxonomy" id="211598"/>
    <lineage>
        <taxon>Eukaryota</taxon>
        <taxon>Metazoa</taxon>
        <taxon>Chordata</taxon>
        <taxon>Craniata</taxon>
        <taxon>Vertebrata</taxon>
        <taxon>Euteleostomi</taxon>
        <taxon>Archelosauria</taxon>
        <taxon>Archosauria</taxon>
        <taxon>Dinosauria</taxon>
        <taxon>Saurischia</taxon>
        <taxon>Theropoda</taxon>
        <taxon>Coelurosauria</taxon>
        <taxon>Aves</taxon>
        <taxon>Neognathae</taxon>
        <taxon>Neoaves</taxon>
        <taxon>Telluraves</taxon>
        <taxon>Accipitrimorphae</taxon>
        <taxon>Accipitriformes</taxon>
        <taxon>Accipitridae</taxon>
        <taxon>Accipitrinae</taxon>
        <taxon>Accipiter</taxon>
    </lineage>
</organism>
<dbReference type="GO" id="GO:0000981">
    <property type="term" value="F:DNA-binding transcription factor activity, RNA polymerase II-specific"/>
    <property type="evidence" value="ECO:0007669"/>
    <property type="project" value="TreeGrafter"/>
</dbReference>
<dbReference type="GO" id="GO:0005634">
    <property type="term" value="C:nucleus"/>
    <property type="evidence" value="ECO:0007669"/>
    <property type="project" value="UniProtKB-SubCell"/>
</dbReference>
<dbReference type="InterPro" id="IPR021849">
    <property type="entry name" value="EGR_N"/>
</dbReference>
<feature type="compositionally biased region" description="Basic residues" evidence="17">
    <location>
        <begin position="562"/>
        <end position="572"/>
    </location>
</feature>
<evidence type="ECO:0000256" key="16">
    <source>
        <dbReference type="RuleBase" id="RU363046"/>
    </source>
</evidence>
<dbReference type="Gene3D" id="3.30.160.60">
    <property type="entry name" value="Classic Zinc Finger"/>
    <property type="match status" value="3"/>
</dbReference>
<dbReference type="SUPFAM" id="SSF57667">
    <property type="entry name" value="beta-beta-alpha zinc fingers"/>
    <property type="match status" value="2"/>
</dbReference>
<feature type="domain" description="C2H2-type" evidence="18">
    <location>
        <begin position="545"/>
        <end position="572"/>
    </location>
</feature>
<evidence type="ECO:0000256" key="2">
    <source>
        <dbReference type="ARBA" id="ARBA00004496"/>
    </source>
</evidence>
<dbReference type="Pfam" id="PF11914">
    <property type="entry name" value="DUF3432"/>
    <property type="match status" value="1"/>
</dbReference>
<feature type="region of interest" description="Disordered" evidence="17">
    <location>
        <begin position="1"/>
        <end position="70"/>
    </location>
</feature>
<dbReference type="GO" id="GO:0000978">
    <property type="term" value="F:RNA polymerase II cis-regulatory region sequence-specific DNA binding"/>
    <property type="evidence" value="ECO:0007669"/>
    <property type="project" value="TreeGrafter"/>
</dbReference>
<reference evidence="19" key="1">
    <citation type="submission" date="2025-08" db="UniProtKB">
        <authorList>
            <consortium name="Ensembl"/>
        </authorList>
    </citation>
    <scope>IDENTIFICATION</scope>
</reference>
<protein>
    <recommendedName>
        <fullName evidence="16">Early growth response protein</fullName>
    </recommendedName>
</protein>
<keyword evidence="11 16" id="KW-0238">DNA-binding</keyword>
<keyword evidence="14 16" id="KW-0539">Nucleus</keyword>
<evidence type="ECO:0000256" key="6">
    <source>
        <dbReference type="ARBA" id="ARBA00022737"/>
    </source>
</evidence>
<feature type="compositionally biased region" description="Low complexity" evidence="17">
    <location>
        <begin position="320"/>
        <end position="342"/>
    </location>
</feature>
<evidence type="ECO:0000256" key="1">
    <source>
        <dbReference type="ARBA" id="ARBA00004123"/>
    </source>
</evidence>
<feature type="compositionally biased region" description="Pro residues" evidence="17">
    <location>
        <begin position="377"/>
        <end position="388"/>
    </location>
</feature>
<feature type="compositionally biased region" description="Polar residues" evidence="17">
    <location>
        <begin position="358"/>
        <end position="374"/>
    </location>
</feature>
<evidence type="ECO:0000256" key="15">
    <source>
        <dbReference type="PROSITE-ProRule" id="PRU00042"/>
    </source>
</evidence>
<evidence type="ECO:0000256" key="13">
    <source>
        <dbReference type="ARBA" id="ARBA00023163"/>
    </source>
</evidence>
<dbReference type="InterPro" id="IPR013087">
    <property type="entry name" value="Znf_C2H2_type"/>
</dbReference>
<comment type="function">
    <text evidence="16">Transcriptional regulator. Recognizes and binds to the DNA sequence 5'-GCG(T/G)GGGCG-3'(EGR-site) in the promoter region of target genes. Binds double-stranded target DNA, irrespective of the cytosine methylation status. Regulates the transcription of numerous target genes, and thereby plays an important role in regulating the response to growth factors, DNA damage, and ischemia. Plays a role in the regulation of cell survival, proliferation and cell death.</text>
</comment>
<feature type="compositionally biased region" description="Low complexity" evidence="17">
    <location>
        <begin position="44"/>
        <end position="57"/>
    </location>
</feature>
<dbReference type="Ensembl" id="ENSANIT00000006505.1">
    <property type="protein sequence ID" value="ENSANIP00000006291.1"/>
    <property type="gene ID" value="ENSANIG00000004277.1"/>
</dbReference>
<evidence type="ECO:0000256" key="9">
    <source>
        <dbReference type="ARBA" id="ARBA00023015"/>
    </source>
</evidence>
<feature type="compositionally biased region" description="Low complexity" evidence="17">
    <location>
        <begin position="28"/>
        <end position="37"/>
    </location>
</feature>
<keyword evidence="13 16" id="KW-0804">Transcription</keyword>
<evidence type="ECO:0000313" key="20">
    <source>
        <dbReference type="Proteomes" id="UP000694541"/>
    </source>
</evidence>
<dbReference type="FunFam" id="3.30.160.60:FF:000419">
    <property type="entry name" value="Early growth response protein 4"/>
    <property type="match status" value="1"/>
</dbReference>
<dbReference type="PANTHER" id="PTHR23235">
    <property type="entry name" value="KRUEPPEL-LIKE TRANSCRIPTION FACTOR"/>
    <property type="match status" value="1"/>
</dbReference>
<proteinExistence type="inferred from homology"/>
<dbReference type="FunFam" id="3.30.160.60:FF:000769">
    <property type="entry name" value="Early growth response 2b"/>
    <property type="match status" value="1"/>
</dbReference>
<dbReference type="PROSITE" id="PS00028">
    <property type="entry name" value="ZINC_FINGER_C2H2_1"/>
    <property type="match status" value="3"/>
</dbReference>
<keyword evidence="6" id="KW-0677">Repeat</keyword>
<keyword evidence="20" id="KW-1185">Reference proteome</keyword>